<sequence length="138" mass="15220">MGVSELLHFRRMLRRGRKVADGSRNFVVGVEKTQHERHSRPNFVVHYDSSDLSSAELDTCNNNSIQNSATVTNTTPPSPTTASVIISTVFPGAEPVSGSTTRNDRNVTNNGPAVLRAMELEEVQLFSQSSREELMTDE</sequence>
<evidence type="ECO:0000313" key="2">
    <source>
        <dbReference type="Proteomes" id="UP001642540"/>
    </source>
</evidence>
<proteinExistence type="predicted"/>
<comment type="caution">
    <text evidence="1">The sequence shown here is derived from an EMBL/GenBank/DDBJ whole genome shotgun (WGS) entry which is preliminary data.</text>
</comment>
<accession>A0ABP1PSS9</accession>
<reference evidence="1 2" key="1">
    <citation type="submission" date="2024-08" db="EMBL/GenBank/DDBJ databases">
        <authorList>
            <person name="Cucini C."/>
            <person name="Frati F."/>
        </authorList>
    </citation>
    <scope>NUCLEOTIDE SEQUENCE [LARGE SCALE GENOMIC DNA]</scope>
</reference>
<dbReference type="EMBL" id="CAXLJM020000007">
    <property type="protein sequence ID" value="CAL8073903.1"/>
    <property type="molecule type" value="Genomic_DNA"/>
</dbReference>
<keyword evidence="2" id="KW-1185">Reference proteome</keyword>
<gene>
    <name evidence="1" type="ORF">ODALV1_LOCUS2745</name>
</gene>
<dbReference type="Proteomes" id="UP001642540">
    <property type="component" value="Unassembled WGS sequence"/>
</dbReference>
<protein>
    <submittedName>
        <fullName evidence="1">Uncharacterized protein</fullName>
    </submittedName>
</protein>
<evidence type="ECO:0000313" key="1">
    <source>
        <dbReference type="EMBL" id="CAL8073903.1"/>
    </source>
</evidence>
<organism evidence="1 2">
    <name type="scientific">Orchesella dallaii</name>
    <dbReference type="NCBI Taxonomy" id="48710"/>
    <lineage>
        <taxon>Eukaryota</taxon>
        <taxon>Metazoa</taxon>
        <taxon>Ecdysozoa</taxon>
        <taxon>Arthropoda</taxon>
        <taxon>Hexapoda</taxon>
        <taxon>Collembola</taxon>
        <taxon>Entomobryomorpha</taxon>
        <taxon>Entomobryoidea</taxon>
        <taxon>Orchesellidae</taxon>
        <taxon>Orchesellinae</taxon>
        <taxon>Orchesella</taxon>
    </lineage>
</organism>
<name>A0ABP1PSS9_9HEXA</name>